<keyword evidence="3" id="KW-1185">Reference proteome</keyword>
<dbReference type="EMBL" id="LJZO01000024">
    <property type="protein sequence ID" value="ROV95362.1"/>
    <property type="molecule type" value="Genomic_DNA"/>
</dbReference>
<dbReference type="OrthoDB" id="4842715at2759"/>
<dbReference type="Pfam" id="PF00078">
    <property type="entry name" value="RVT_1"/>
    <property type="match status" value="1"/>
</dbReference>
<feature type="domain" description="Reverse transcriptase" evidence="1">
    <location>
        <begin position="41"/>
        <end position="137"/>
    </location>
</feature>
<dbReference type="PANTHER" id="PTHR33481">
    <property type="entry name" value="REVERSE TRANSCRIPTASE"/>
    <property type="match status" value="1"/>
</dbReference>
<name>A0A423VWK2_CYTCH</name>
<organism evidence="2 3">
    <name type="scientific">Cytospora chrysosperma</name>
    <name type="common">Cytospora canker fungus</name>
    <name type="synonym">Sphaeria chrysosperma</name>
    <dbReference type="NCBI Taxonomy" id="252740"/>
    <lineage>
        <taxon>Eukaryota</taxon>
        <taxon>Fungi</taxon>
        <taxon>Dikarya</taxon>
        <taxon>Ascomycota</taxon>
        <taxon>Pezizomycotina</taxon>
        <taxon>Sordariomycetes</taxon>
        <taxon>Sordariomycetidae</taxon>
        <taxon>Diaporthales</taxon>
        <taxon>Cytosporaceae</taxon>
        <taxon>Cytospora</taxon>
    </lineage>
</organism>
<gene>
    <name evidence="2" type="ORF">VSDG_06089</name>
</gene>
<proteinExistence type="predicted"/>
<sequence>MDLAFSLVHEIEKTLADGKVFFFLTVAPRELRLINLVDSSPFDRWIRVRFEGHATARRRVLCGTPQGSPHSGVLYVVYLSGLLLQSDLRFGYADEVGFYAISNSVDTNEQLLSEHLSGVPQWGRENEVDFSPKKMELPRFYILWGKRRKQGGPAVTVDFPDGSAITVTPVPVWEKVITKDQREKWTLPALRWLGVYFDRRITWE</sequence>
<dbReference type="STRING" id="252740.A0A423VWK2"/>
<dbReference type="Proteomes" id="UP000284375">
    <property type="component" value="Unassembled WGS sequence"/>
</dbReference>
<evidence type="ECO:0000259" key="1">
    <source>
        <dbReference type="Pfam" id="PF00078"/>
    </source>
</evidence>
<protein>
    <recommendedName>
        <fullName evidence="1">Reverse transcriptase domain-containing protein</fullName>
    </recommendedName>
</protein>
<reference evidence="2 3" key="1">
    <citation type="submission" date="2015-09" db="EMBL/GenBank/DDBJ databases">
        <title>Host preference determinants of Valsa canker pathogens revealed by comparative genomics.</title>
        <authorList>
            <person name="Yin Z."/>
            <person name="Huang L."/>
        </authorList>
    </citation>
    <scope>NUCLEOTIDE SEQUENCE [LARGE SCALE GENOMIC DNA]</scope>
    <source>
        <strain evidence="2 3">YSFL</strain>
    </source>
</reference>
<evidence type="ECO:0000313" key="2">
    <source>
        <dbReference type="EMBL" id="ROV95362.1"/>
    </source>
</evidence>
<comment type="caution">
    <text evidence="2">The sequence shown here is derived from an EMBL/GenBank/DDBJ whole genome shotgun (WGS) entry which is preliminary data.</text>
</comment>
<accession>A0A423VWK2</accession>
<dbReference type="InterPro" id="IPR000477">
    <property type="entry name" value="RT_dom"/>
</dbReference>
<dbReference type="AlphaFoldDB" id="A0A423VWK2"/>
<evidence type="ECO:0000313" key="3">
    <source>
        <dbReference type="Proteomes" id="UP000284375"/>
    </source>
</evidence>
<dbReference type="PANTHER" id="PTHR33481:SF1">
    <property type="entry name" value="ENDONUCLEASE_EXONUCLEASE_PHOSPHATASE DOMAIN-CONTAINING PROTEIN-RELATED"/>
    <property type="match status" value="1"/>
</dbReference>